<organism evidence="3 4">
    <name type="scientific">Trypanosoma theileri</name>
    <dbReference type="NCBI Taxonomy" id="67003"/>
    <lineage>
        <taxon>Eukaryota</taxon>
        <taxon>Discoba</taxon>
        <taxon>Euglenozoa</taxon>
        <taxon>Kinetoplastea</taxon>
        <taxon>Metakinetoplastina</taxon>
        <taxon>Trypanosomatida</taxon>
        <taxon>Trypanosomatidae</taxon>
        <taxon>Trypanosoma</taxon>
    </lineage>
</organism>
<dbReference type="EMBL" id="NBCO01000008">
    <property type="protein sequence ID" value="ORC90392.1"/>
    <property type="molecule type" value="Genomic_DNA"/>
</dbReference>
<dbReference type="AlphaFoldDB" id="A0A1X0P0F2"/>
<dbReference type="NCBIfam" id="NF041131">
    <property type="entry name" value="RicT_YaaT_fam"/>
    <property type="match status" value="1"/>
</dbReference>
<dbReference type="RefSeq" id="XP_028884458.1">
    <property type="nucleotide sequence ID" value="XM_029024055.1"/>
</dbReference>
<evidence type="ECO:0000313" key="4">
    <source>
        <dbReference type="Proteomes" id="UP000192257"/>
    </source>
</evidence>
<proteinExistence type="predicted"/>
<feature type="region of interest" description="Disordered" evidence="1">
    <location>
        <begin position="158"/>
        <end position="177"/>
    </location>
</feature>
<dbReference type="VEuPathDB" id="TriTrypDB:TM35_000081900"/>
<dbReference type="PROSITE" id="PS51411">
    <property type="entry name" value="PSP1_C"/>
    <property type="match status" value="1"/>
</dbReference>
<keyword evidence="4" id="KW-1185">Reference proteome</keyword>
<reference evidence="3 4" key="1">
    <citation type="submission" date="2017-03" db="EMBL/GenBank/DDBJ databases">
        <title>An alternative strategy for trypanosome survival in the mammalian bloodstream revealed through genome and transcriptome analysis of the ubiquitous bovine parasite Trypanosoma (Megatrypanum) theileri.</title>
        <authorList>
            <person name="Kelly S."/>
            <person name="Ivens A."/>
            <person name="Mott A."/>
            <person name="O'Neill E."/>
            <person name="Emms D."/>
            <person name="Macleod O."/>
            <person name="Voorheis P."/>
            <person name="Matthews J."/>
            <person name="Matthews K."/>
            <person name="Carrington M."/>
        </authorList>
    </citation>
    <scope>NUCLEOTIDE SEQUENCE [LARGE SCALE GENOMIC DNA]</scope>
    <source>
        <strain evidence="3">Edinburgh</strain>
    </source>
</reference>
<comment type="caution">
    <text evidence="3">The sequence shown here is derived from an EMBL/GenBank/DDBJ whole genome shotgun (WGS) entry which is preliminary data.</text>
</comment>
<dbReference type="InterPro" id="IPR047767">
    <property type="entry name" value="PSP1-like"/>
</dbReference>
<evidence type="ECO:0000313" key="3">
    <source>
        <dbReference type="EMBL" id="ORC90392.1"/>
    </source>
</evidence>
<dbReference type="Proteomes" id="UP000192257">
    <property type="component" value="Unassembled WGS sequence"/>
</dbReference>
<feature type="compositionally biased region" description="Basic and acidic residues" evidence="1">
    <location>
        <begin position="167"/>
        <end position="177"/>
    </location>
</feature>
<name>A0A1X0P0F2_9TRYP</name>
<sequence length="462" mass="51402">MQQQLKMQEQLRATLLKMQKDMNEYFAQQERSLRQVYGELRGRLEKIQQAVMVCNGSAVGLSNTSGYMDSIDHATPVFTRYISESQRGAAAAAVVAAAAAAAGNSMMVPSTPPSERMPFMHSDSQVQRGSDMLPQGVAGGVGEDADWAALTGSSRLDVTPAVSPQKQWRDDDHHMRDERNPSVDYTCFETLDRLMNDDDIQHSAMTSMLSPYIQDDEIKQQQQQQSMMSLSSKPDVIHISTLSSLQNQHLTTSLKVSYVDGRPKAVPVVDGALDEPEKLGIDIHARCKVLVEFKRKRVLQFESKEYVPPGSYVIVGGDRGEDLGLVTYTWCETTVAKPTKGDTGESSSNGNKPTVLGVGLSGSTLIRSIGLGTGTVLRLATESEVAQLHTVQVELERRAIDVCSQRVLERGLPMTIVDAEYQFDKNKLTFFYEAQQRMDFRELVRDLYKTFRARIWMETVES</sequence>
<dbReference type="PANTHER" id="PTHR43830:SF21">
    <property type="entry name" value="PSP1 C-TERMINAL DOMAIN-CONTAINING PROTEIN"/>
    <property type="match status" value="1"/>
</dbReference>
<dbReference type="OrthoDB" id="243127at2759"/>
<feature type="domain" description="PSP1 C-terminal" evidence="2">
    <location>
        <begin position="374"/>
        <end position="460"/>
    </location>
</feature>
<dbReference type="GO" id="GO:0005737">
    <property type="term" value="C:cytoplasm"/>
    <property type="evidence" value="ECO:0007669"/>
    <property type="project" value="TreeGrafter"/>
</dbReference>
<gene>
    <name evidence="3" type="ORF">TM35_000081900</name>
</gene>
<evidence type="ECO:0000256" key="1">
    <source>
        <dbReference type="SAM" id="MobiDB-lite"/>
    </source>
</evidence>
<accession>A0A1X0P0F2</accession>
<protein>
    <submittedName>
        <fullName evidence="3">Putative cell cycle sequence binding phosphoprotein (RBP45)</fullName>
    </submittedName>
</protein>
<dbReference type="Pfam" id="PF04468">
    <property type="entry name" value="PSP1"/>
    <property type="match status" value="1"/>
</dbReference>
<dbReference type="GeneID" id="39983835"/>
<dbReference type="InterPro" id="IPR007557">
    <property type="entry name" value="PSP1_C"/>
</dbReference>
<dbReference type="PANTHER" id="PTHR43830">
    <property type="entry name" value="PROTEIN PSP1"/>
    <property type="match status" value="1"/>
</dbReference>
<evidence type="ECO:0000259" key="2">
    <source>
        <dbReference type="PROSITE" id="PS51411"/>
    </source>
</evidence>